<dbReference type="InterPro" id="IPR050192">
    <property type="entry name" value="CopG/NikR_regulator"/>
</dbReference>
<dbReference type="PANTHER" id="PTHR34719:SF2">
    <property type="entry name" value="NICKEL-RESPONSIVE REGULATOR"/>
    <property type="match status" value="1"/>
</dbReference>
<dbReference type="Pfam" id="PF08753">
    <property type="entry name" value="NikR_C"/>
    <property type="match status" value="1"/>
</dbReference>
<dbReference type="CDD" id="cd22231">
    <property type="entry name" value="RHH_NikR_HicB-like"/>
    <property type="match status" value="1"/>
</dbReference>
<proteinExistence type="predicted"/>
<name>A0A7J3Z8X5_9CREN</name>
<accession>A0A7J3Z8X5</accession>
<keyword evidence="1" id="KW-0805">Transcription regulation</keyword>
<keyword evidence="2" id="KW-0238">DNA-binding</keyword>
<dbReference type="PANTHER" id="PTHR34719">
    <property type="entry name" value="NICKEL-RESPONSIVE REGULATOR"/>
    <property type="match status" value="1"/>
</dbReference>
<dbReference type="GO" id="GO:0006355">
    <property type="term" value="P:regulation of DNA-templated transcription"/>
    <property type="evidence" value="ECO:0007669"/>
    <property type="project" value="InterPro"/>
</dbReference>
<dbReference type="SUPFAM" id="SSF55021">
    <property type="entry name" value="ACT-like"/>
    <property type="match status" value="1"/>
</dbReference>
<dbReference type="InterPro" id="IPR027271">
    <property type="entry name" value="Acetolactate_synth/TF_NikR_C"/>
</dbReference>
<dbReference type="InterPro" id="IPR038733">
    <property type="entry name" value="Predicted_DNA_bind_prot_RHH"/>
</dbReference>
<evidence type="ECO:0000259" key="5">
    <source>
        <dbReference type="Pfam" id="PF12651"/>
    </source>
</evidence>
<evidence type="ECO:0000256" key="3">
    <source>
        <dbReference type="ARBA" id="ARBA00023163"/>
    </source>
</evidence>
<evidence type="ECO:0000313" key="6">
    <source>
        <dbReference type="EMBL" id="HHQ51112.1"/>
    </source>
</evidence>
<dbReference type="InterPro" id="IPR045865">
    <property type="entry name" value="ACT-like_dom_sf"/>
</dbReference>
<dbReference type="AlphaFoldDB" id="A0A7J3Z8X5"/>
<dbReference type="InterPro" id="IPR010985">
    <property type="entry name" value="Ribbon_hlx_hlx"/>
</dbReference>
<evidence type="ECO:0000256" key="2">
    <source>
        <dbReference type="ARBA" id="ARBA00023125"/>
    </source>
</evidence>
<dbReference type="Pfam" id="PF12651">
    <property type="entry name" value="RHH_3"/>
    <property type="match status" value="1"/>
</dbReference>
<organism evidence="6">
    <name type="scientific">Ignisphaera aggregans</name>
    <dbReference type="NCBI Taxonomy" id="334771"/>
    <lineage>
        <taxon>Archaea</taxon>
        <taxon>Thermoproteota</taxon>
        <taxon>Thermoprotei</taxon>
        <taxon>Desulfurococcales</taxon>
        <taxon>Desulfurococcaceae</taxon>
        <taxon>Ignisphaera</taxon>
    </lineage>
</organism>
<keyword evidence="3" id="KW-0804">Transcription</keyword>
<dbReference type="Gene3D" id="1.10.1220.10">
    <property type="entry name" value="Met repressor-like"/>
    <property type="match status" value="1"/>
</dbReference>
<sequence length="126" mass="14301">MTKKRFGISVEQRLYSKLDEVTKKLGVDRSTVVEEALRNYLNDLSHLAENHTCCGLIVVENPDAVEMERILAVHKDVIMSYSHHHIGGRCICTIMVWGSAETLASFYSKVSKIRGLNKRFIPLHSD</sequence>
<feature type="domain" description="Transcription factor NikR nickel binding C-terminal" evidence="4">
    <location>
        <begin position="67"/>
        <end position="116"/>
    </location>
</feature>
<reference evidence="6" key="1">
    <citation type="journal article" date="2020" name="mSystems">
        <title>Genome- and Community-Level Interaction Insights into Carbon Utilization and Element Cycling Functions of Hydrothermarchaeota in Hydrothermal Sediment.</title>
        <authorList>
            <person name="Zhou Z."/>
            <person name="Liu Y."/>
            <person name="Xu W."/>
            <person name="Pan J."/>
            <person name="Luo Z.H."/>
            <person name="Li M."/>
        </authorList>
    </citation>
    <scope>NUCLEOTIDE SEQUENCE [LARGE SCALE GENOMIC DNA]</scope>
    <source>
        <strain evidence="6">SpSt-1105</strain>
    </source>
</reference>
<dbReference type="Gene3D" id="3.30.70.1150">
    <property type="entry name" value="ACT-like. Chain A, domain 2"/>
    <property type="match status" value="1"/>
</dbReference>
<evidence type="ECO:0000256" key="1">
    <source>
        <dbReference type="ARBA" id="ARBA00023015"/>
    </source>
</evidence>
<dbReference type="GO" id="GO:0003677">
    <property type="term" value="F:DNA binding"/>
    <property type="evidence" value="ECO:0007669"/>
    <property type="project" value="TreeGrafter"/>
</dbReference>
<feature type="domain" description="Predicted DNA-binding protein ribbon-helix-helix" evidence="5">
    <location>
        <begin position="3"/>
        <end position="42"/>
    </location>
</feature>
<evidence type="ECO:0000259" key="4">
    <source>
        <dbReference type="Pfam" id="PF08753"/>
    </source>
</evidence>
<comment type="caution">
    <text evidence="6">The sequence shown here is derived from an EMBL/GenBank/DDBJ whole genome shotgun (WGS) entry which is preliminary data.</text>
</comment>
<dbReference type="InterPro" id="IPR013321">
    <property type="entry name" value="Arc_rbn_hlx_hlx"/>
</dbReference>
<gene>
    <name evidence="6" type="ORF">ENM66_07170</name>
</gene>
<protein>
    <submittedName>
        <fullName evidence="6">Ribbon-helix-helix domain-containing protein</fullName>
    </submittedName>
</protein>
<dbReference type="InterPro" id="IPR014864">
    <property type="entry name" value="TF_NikR_Ni-bd_C"/>
</dbReference>
<dbReference type="EMBL" id="DRYQ01000102">
    <property type="protein sequence ID" value="HHQ51112.1"/>
    <property type="molecule type" value="Genomic_DNA"/>
</dbReference>
<dbReference type="SUPFAM" id="SSF47598">
    <property type="entry name" value="Ribbon-helix-helix"/>
    <property type="match status" value="1"/>
</dbReference>